<dbReference type="RefSeq" id="WP_108916304.1">
    <property type="nucleotide sequence ID" value="NZ_BGJY01000005.1"/>
</dbReference>
<reference evidence="1 2" key="1">
    <citation type="journal article" date="2018" name="Appl. Microbiol. Biotechnol.">
        <title>Co-cultivation of the strictly anaerobic methanogen Methanosarcina barkeri with aerobic methanotrophs in an oxygen-limited membrane bioreactor.</title>
        <authorList>
            <person name="In 't Zandt M.H."/>
            <person name="van den Bosch T.J.M."/>
            <person name="Rijkers R."/>
            <person name="van Kessel M.A.H.J."/>
            <person name="Jetten M.S.M."/>
            <person name="Welte C.U."/>
        </authorList>
    </citation>
    <scope>NUCLEOTIDE SEQUENCE [LARGE SCALE GENOMIC DNA]</scope>
    <source>
        <strain evidence="1 2">DSM 17706</strain>
    </source>
</reference>
<dbReference type="InterPro" id="IPR019056">
    <property type="entry name" value="Phage_TAC_6"/>
</dbReference>
<name>A0A2U1STI7_METSR</name>
<dbReference type="InterPro" id="IPR011739">
    <property type="entry name" value="GTA_rcc01693"/>
</dbReference>
<proteinExistence type="predicted"/>
<keyword evidence="2" id="KW-1185">Reference proteome</keyword>
<evidence type="ECO:0000313" key="1">
    <source>
        <dbReference type="EMBL" id="PWB94935.1"/>
    </source>
</evidence>
<dbReference type="Proteomes" id="UP000245137">
    <property type="component" value="Unassembled WGS sequence"/>
</dbReference>
<dbReference type="Pfam" id="PF09550">
    <property type="entry name" value="Phage_TAC_6"/>
    <property type="match status" value="1"/>
</dbReference>
<protein>
    <submittedName>
        <fullName evidence="1">Phage tail assembly chaperone</fullName>
    </submittedName>
</protein>
<organism evidence="1 2">
    <name type="scientific">Methylosinus sporium</name>
    <dbReference type="NCBI Taxonomy" id="428"/>
    <lineage>
        <taxon>Bacteria</taxon>
        <taxon>Pseudomonadati</taxon>
        <taxon>Pseudomonadota</taxon>
        <taxon>Alphaproteobacteria</taxon>
        <taxon>Hyphomicrobiales</taxon>
        <taxon>Methylocystaceae</taxon>
        <taxon>Methylosinus</taxon>
    </lineage>
</organism>
<evidence type="ECO:0000313" key="2">
    <source>
        <dbReference type="Proteomes" id="UP000245137"/>
    </source>
</evidence>
<accession>A0A2U1STI7</accession>
<dbReference type="AlphaFoldDB" id="A0A2U1STI7"/>
<dbReference type="EMBL" id="PUIV01000005">
    <property type="protein sequence ID" value="PWB94935.1"/>
    <property type="molecule type" value="Genomic_DNA"/>
</dbReference>
<dbReference type="NCBIfam" id="TIGR02216">
    <property type="entry name" value="phage_TIGR02216"/>
    <property type="match status" value="1"/>
</dbReference>
<gene>
    <name evidence="1" type="ORF">C5689_05705</name>
</gene>
<sequence>MRPQPFPWARAMAFGLGVLRLAPRDFWAMTPRELACAAEGVYGRAVGAPSRDALMALMRAFPDGDEK</sequence>
<comment type="caution">
    <text evidence="1">The sequence shown here is derived from an EMBL/GenBank/DDBJ whole genome shotgun (WGS) entry which is preliminary data.</text>
</comment>
<dbReference type="OrthoDB" id="7582980at2"/>